<keyword evidence="4 10" id="KW-1133">Transmembrane helix</keyword>
<proteinExistence type="inferred from homology"/>
<dbReference type="HAMAP" id="MF_00454">
    <property type="entry name" value="FluC"/>
    <property type="match status" value="1"/>
</dbReference>
<evidence type="ECO:0000256" key="1">
    <source>
        <dbReference type="ARBA" id="ARBA00004651"/>
    </source>
</evidence>
<evidence type="ECO:0000256" key="4">
    <source>
        <dbReference type="ARBA" id="ARBA00022989"/>
    </source>
</evidence>
<organism evidence="11 12">
    <name type="scientific">Caldicellulosiruptor morganii</name>
    <dbReference type="NCBI Taxonomy" id="1387555"/>
    <lineage>
        <taxon>Bacteria</taxon>
        <taxon>Bacillati</taxon>
        <taxon>Bacillota</taxon>
        <taxon>Bacillota incertae sedis</taxon>
        <taxon>Caldicellulosiruptorales</taxon>
        <taxon>Caldicellulosiruptoraceae</taxon>
        <taxon>Caldicellulosiruptor</taxon>
    </lineage>
</organism>
<keyword evidence="10" id="KW-0813">Transport</keyword>
<comment type="catalytic activity">
    <reaction evidence="8">
        <text>fluoride(in) = fluoride(out)</text>
        <dbReference type="Rhea" id="RHEA:76159"/>
        <dbReference type="ChEBI" id="CHEBI:17051"/>
    </reaction>
    <physiologicalReaction direction="left-to-right" evidence="8">
        <dbReference type="Rhea" id="RHEA:76160"/>
    </physiologicalReaction>
</comment>
<evidence type="ECO:0000256" key="8">
    <source>
        <dbReference type="ARBA" id="ARBA00035585"/>
    </source>
</evidence>
<keyword evidence="2 10" id="KW-1003">Cell membrane</keyword>
<evidence type="ECO:0000256" key="6">
    <source>
        <dbReference type="ARBA" id="ARBA00023303"/>
    </source>
</evidence>
<dbReference type="EMBL" id="CP113865">
    <property type="protein sequence ID" value="WAM33600.1"/>
    <property type="molecule type" value="Genomic_DNA"/>
</dbReference>
<dbReference type="RefSeq" id="WP_045168859.1">
    <property type="nucleotide sequence ID" value="NZ_CP113865.1"/>
</dbReference>
<evidence type="ECO:0000256" key="7">
    <source>
        <dbReference type="ARBA" id="ARBA00035120"/>
    </source>
</evidence>
<accession>A0ABY7BPA8</accession>
<feature type="transmembrane region" description="Helical" evidence="10">
    <location>
        <begin position="64"/>
        <end position="87"/>
    </location>
</feature>
<keyword evidence="12" id="KW-1185">Reference proteome</keyword>
<sequence length="133" mass="14598">MKNIAAISVGAFFGAISRYLISQLYVADFPVATLFINVLGSFVLCFVAQITIDHIKIRPSLRHMITTGFISSFTTFSTFVIEIVKLISKGEAAVAFIYPVLSILLGLFAALLGYEAAEFVATRRQKEEVAQEV</sequence>
<reference evidence="11" key="1">
    <citation type="submission" date="2022-12" db="EMBL/GenBank/DDBJ databases">
        <authorList>
            <person name="Bing R.G."/>
            <person name="Willard D.J."/>
            <person name="Manesh M.J.H."/>
            <person name="Laemthong T."/>
            <person name="Crosby J.R."/>
            <person name="Kelly R.M."/>
        </authorList>
    </citation>
    <scope>NUCLEOTIDE SEQUENCE</scope>
    <source>
        <strain evidence="11">DSM 8990</strain>
    </source>
</reference>
<protein>
    <recommendedName>
        <fullName evidence="10">Fluoride-specific ion channel FluC</fullName>
    </recommendedName>
</protein>
<evidence type="ECO:0000256" key="10">
    <source>
        <dbReference type="HAMAP-Rule" id="MF_00454"/>
    </source>
</evidence>
<comment type="function">
    <text evidence="9 10">Fluoride-specific ion channel. Important for reducing fluoride concentration in the cell, thus reducing its toxicity.</text>
</comment>
<name>A0ABY7BPA8_9FIRM</name>
<feature type="transmembrane region" description="Helical" evidence="10">
    <location>
        <begin position="32"/>
        <end position="52"/>
    </location>
</feature>
<comment type="similarity">
    <text evidence="7 10">Belongs to the fluoride channel Fluc/FEX (TC 1.A.43) family.</text>
</comment>
<evidence type="ECO:0000313" key="12">
    <source>
        <dbReference type="Proteomes" id="UP001164909"/>
    </source>
</evidence>
<gene>
    <name evidence="10 11" type="primary">crcB</name>
    <name evidence="10" type="synonym">fluC</name>
    <name evidence="11" type="ORF">OTK00_002112</name>
</gene>
<evidence type="ECO:0000313" key="11">
    <source>
        <dbReference type="EMBL" id="WAM33600.1"/>
    </source>
</evidence>
<evidence type="ECO:0000256" key="9">
    <source>
        <dbReference type="ARBA" id="ARBA00049940"/>
    </source>
</evidence>
<evidence type="ECO:0000256" key="5">
    <source>
        <dbReference type="ARBA" id="ARBA00023136"/>
    </source>
</evidence>
<dbReference type="Proteomes" id="UP001164909">
    <property type="component" value="Chromosome"/>
</dbReference>
<dbReference type="NCBIfam" id="TIGR00494">
    <property type="entry name" value="crcB"/>
    <property type="match status" value="1"/>
</dbReference>
<dbReference type="InterPro" id="IPR003691">
    <property type="entry name" value="FluC"/>
</dbReference>
<dbReference type="PANTHER" id="PTHR28259:SF1">
    <property type="entry name" value="FLUORIDE EXPORT PROTEIN 1-RELATED"/>
    <property type="match status" value="1"/>
</dbReference>
<evidence type="ECO:0000256" key="3">
    <source>
        <dbReference type="ARBA" id="ARBA00022692"/>
    </source>
</evidence>
<comment type="subcellular location">
    <subcellularLocation>
        <location evidence="1 10">Cell membrane</location>
        <topology evidence="1 10">Multi-pass membrane protein</topology>
    </subcellularLocation>
</comment>
<keyword evidence="6 10" id="KW-0407">Ion channel</keyword>
<keyword evidence="10" id="KW-0406">Ion transport</keyword>
<keyword evidence="3 10" id="KW-0812">Transmembrane</keyword>
<dbReference type="Pfam" id="PF02537">
    <property type="entry name" value="CRCB"/>
    <property type="match status" value="1"/>
</dbReference>
<evidence type="ECO:0000256" key="2">
    <source>
        <dbReference type="ARBA" id="ARBA00022475"/>
    </source>
</evidence>
<dbReference type="PANTHER" id="PTHR28259">
    <property type="entry name" value="FLUORIDE EXPORT PROTEIN 1-RELATED"/>
    <property type="match status" value="1"/>
</dbReference>
<feature type="transmembrane region" description="Helical" evidence="10">
    <location>
        <begin position="93"/>
        <end position="114"/>
    </location>
</feature>
<keyword evidence="5 10" id="KW-0472">Membrane</keyword>
<comment type="caution">
    <text evidence="10">Lacks conserved residue(s) required for the propagation of feature annotation.</text>
</comment>